<evidence type="ECO:0000256" key="2">
    <source>
        <dbReference type="ARBA" id="ARBA00022475"/>
    </source>
</evidence>
<comment type="subcellular location">
    <subcellularLocation>
        <location evidence="1">Membrane</location>
        <topology evidence="1">Multi-pass membrane protein</topology>
    </subcellularLocation>
</comment>
<dbReference type="PANTHER" id="PTHR34857:SF2">
    <property type="entry name" value="SLL0384 PROTEIN"/>
    <property type="match status" value="1"/>
</dbReference>
<evidence type="ECO:0000256" key="3">
    <source>
        <dbReference type="ARBA" id="ARBA00022692"/>
    </source>
</evidence>
<evidence type="ECO:0000256" key="5">
    <source>
        <dbReference type="ARBA" id="ARBA00023136"/>
    </source>
</evidence>
<gene>
    <name evidence="7" type="ORF">MKY91_00980</name>
</gene>
<feature type="transmembrane region" description="Helical" evidence="6">
    <location>
        <begin position="69"/>
        <end position="89"/>
    </location>
</feature>
<feature type="transmembrane region" description="Helical" evidence="6">
    <location>
        <begin position="28"/>
        <end position="57"/>
    </location>
</feature>
<keyword evidence="5 6" id="KW-0472">Membrane</keyword>
<dbReference type="PANTHER" id="PTHR34857">
    <property type="entry name" value="SLL0384 PROTEIN"/>
    <property type="match status" value="1"/>
</dbReference>
<keyword evidence="3 6" id="KW-0812">Transmembrane</keyword>
<comment type="caution">
    <text evidence="7">The sequence shown here is derived from an EMBL/GenBank/DDBJ whole genome shotgun (WGS) entry which is preliminary data.</text>
</comment>
<dbReference type="Pfam" id="PF02361">
    <property type="entry name" value="CbiQ"/>
    <property type="match status" value="1"/>
</dbReference>
<organism evidence="7 8">
    <name type="scientific">Alkalicoccobacillus gibsonii</name>
    <dbReference type="NCBI Taxonomy" id="79881"/>
    <lineage>
        <taxon>Bacteria</taxon>
        <taxon>Bacillati</taxon>
        <taxon>Bacillota</taxon>
        <taxon>Bacilli</taxon>
        <taxon>Bacillales</taxon>
        <taxon>Bacillaceae</taxon>
        <taxon>Alkalicoccobacillus</taxon>
    </lineage>
</organism>
<accession>A0ABU9VFM1</accession>
<dbReference type="EMBL" id="JBCITK010000001">
    <property type="protein sequence ID" value="MEN0641741.1"/>
    <property type="molecule type" value="Genomic_DNA"/>
</dbReference>
<protein>
    <submittedName>
        <fullName evidence="7">Energy-coupling factor transporter transmembrane component T</fullName>
    </submittedName>
</protein>
<name>A0ABU9VFM1_9BACI</name>
<evidence type="ECO:0000256" key="1">
    <source>
        <dbReference type="ARBA" id="ARBA00004141"/>
    </source>
</evidence>
<evidence type="ECO:0000256" key="6">
    <source>
        <dbReference type="SAM" id="Phobius"/>
    </source>
</evidence>
<dbReference type="Proteomes" id="UP001418796">
    <property type="component" value="Unassembled WGS sequence"/>
</dbReference>
<dbReference type="InterPro" id="IPR051611">
    <property type="entry name" value="ECF_transporter_component"/>
</dbReference>
<dbReference type="RefSeq" id="WP_343128938.1">
    <property type="nucleotide sequence ID" value="NZ_JBCITK010000001.1"/>
</dbReference>
<evidence type="ECO:0000313" key="8">
    <source>
        <dbReference type="Proteomes" id="UP001418796"/>
    </source>
</evidence>
<keyword evidence="8" id="KW-1185">Reference proteome</keyword>
<keyword evidence="2" id="KW-1003">Cell membrane</keyword>
<dbReference type="CDD" id="cd16914">
    <property type="entry name" value="EcfT"/>
    <property type="match status" value="1"/>
</dbReference>
<evidence type="ECO:0000256" key="4">
    <source>
        <dbReference type="ARBA" id="ARBA00022989"/>
    </source>
</evidence>
<dbReference type="InterPro" id="IPR003339">
    <property type="entry name" value="ABC/ECF_trnsptr_transmembrane"/>
</dbReference>
<proteinExistence type="predicted"/>
<evidence type="ECO:0000313" key="7">
    <source>
        <dbReference type="EMBL" id="MEN0641741.1"/>
    </source>
</evidence>
<reference evidence="7 8" key="1">
    <citation type="submission" date="2024-03" db="EMBL/GenBank/DDBJ databases">
        <title>Bacilli Hybrid Assemblies.</title>
        <authorList>
            <person name="Kovac J."/>
        </authorList>
    </citation>
    <scope>NUCLEOTIDE SEQUENCE [LARGE SCALE GENOMIC DNA]</scope>
    <source>
        <strain evidence="7 8">FSL R7-0666</strain>
    </source>
</reference>
<keyword evidence="4 6" id="KW-1133">Transmembrane helix</keyword>
<sequence length="263" mass="29548">MAYSIIGQYVPTESFIHRLDPRSKIISVFTLAIVLFLAGTFPTLLFMAGVSLILAYLTRIPFYYYVKSIKPILVLISFFFLFHLVFTRVGTEWFSVGAIGIYSGGAAKGAFVALRILTLLMFASFLTLTTKVTDLTDGLEWLLSPLTRLKIPVHEMVLMMSIALRYIPILTEETDKLTRAQAARGADIKSGPILSRLKALQPLLLPLIIQSFKRADTMAHAMEARGYQLGGKRTSLRELTWKRLDTWTLGFTFFAAVGIILWK</sequence>